<reference evidence="3 4" key="1">
    <citation type="submission" date="2019-04" db="EMBL/GenBank/DDBJ databases">
        <authorList>
            <person name="Alioto T."/>
            <person name="Alioto T."/>
        </authorList>
    </citation>
    <scope>NUCLEOTIDE SEQUENCE [LARGE SCALE GENOMIC DNA]</scope>
</reference>
<dbReference type="Proteomes" id="UP000662637">
    <property type="component" value="Unassembled WGS sequence"/>
</dbReference>
<accession>A0A5E4BHK1</accession>
<reference evidence="2" key="2">
    <citation type="submission" date="2020-08" db="EMBL/GenBank/DDBJ databases">
        <authorList>
            <person name="Shumante A."/>
            <person name="Zimin A.V."/>
            <person name="Puiu D."/>
            <person name="Salzberg S.L."/>
        </authorList>
    </citation>
    <scope>NUCLEOTIDE SEQUENCE</scope>
    <source>
        <strain evidence="2">WC2-LM</strain>
        <tissue evidence="2">Liver</tissue>
    </source>
</reference>
<feature type="compositionally biased region" description="Basic residues" evidence="1">
    <location>
        <begin position="38"/>
        <end position="56"/>
    </location>
</feature>
<evidence type="ECO:0000256" key="1">
    <source>
        <dbReference type="SAM" id="MobiDB-lite"/>
    </source>
</evidence>
<sequence>MASSHWGPLCQTWTSALDHHQGLKPREEAVEEAEKGRGRCRASRRGGPGRRRRGWGRRTETAAEAEAAEGDLVTAGHQEAGAPRGRLDSSTGKVRPKRRESGRALHRAFPN</sequence>
<evidence type="ECO:0000313" key="2">
    <source>
        <dbReference type="EMBL" id="KAF7462789.1"/>
    </source>
</evidence>
<gene>
    <name evidence="2" type="ORF">GHT09_011358</name>
    <name evidence="3" type="ORF">MONAX_5E035987</name>
</gene>
<keyword evidence="4" id="KW-1185">Reference proteome</keyword>
<feature type="compositionally biased region" description="Basic and acidic residues" evidence="1">
    <location>
        <begin position="19"/>
        <end position="37"/>
    </location>
</feature>
<dbReference type="Proteomes" id="UP000335636">
    <property type="component" value="Unassembled WGS sequence"/>
</dbReference>
<protein>
    <submittedName>
        <fullName evidence="3">Uncharacterized protein</fullName>
    </submittedName>
</protein>
<dbReference type="EMBL" id="WJEC01008308">
    <property type="protein sequence ID" value="KAF7462789.1"/>
    <property type="molecule type" value="Genomic_DNA"/>
</dbReference>
<evidence type="ECO:0000313" key="4">
    <source>
        <dbReference type="Proteomes" id="UP000335636"/>
    </source>
</evidence>
<feature type="compositionally biased region" description="Basic residues" evidence="1">
    <location>
        <begin position="94"/>
        <end position="111"/>
    </location>
</feature>
<dbReference type="AlphaFoldDB" id="A0A5E4BHK1"/>
<proteinExistence type="predicted"/>
<feature type="region of interest" description="Disordered" evidence="1">
    <location>
        <begin position="19"/>
        <end position="111"/>
    </location>
</feature>
<dbReference type="EMBL" id="CABDUW010000434">
    <property type="protein sequence ID" value="VTJ68530.1"/>
    <property type="molecule type" value="Genomic_DNA"/>
</dbReference>
<organism evidence="3 4">
    <name type="scientific">Marmota monax</name>
    <name type="common">Woodchuck</name>
    <dbReference type="NCBI Taxonomy" id="9995"/>
    <lineage>
        <taxon>Eukaryota</taxon>
        <taxon>Metazoa</taxon>
        <taxon>Chordata</taxon>
        <taxon>Craniata</taxon>
        <taxon>Vertebrata</taxon>
        <taxon>Euteleostomi</taxon>
        <taxon>Mammalia</taxon>
        <taxon>Eutheria</taxon>
        <taxon>Euarchontoglires</taxon>
        <taxon>Glires</taxon>
        <taxon>Rodentia</taxon>
        <taxon>Sciuromorpha</taxon>
        <taxon>Sciuridae</taxon>
        <taxon>Xerinae</taxon>
        <taxon>Marmotini</taxon>
        <taxon>Marmota</taxon>
    </lineage>
</organism>
<name>A0A5E4BHK1_MARMO</name>
<evidence type="ECO:0000313" key="3">
    <source>
        <dbReference type="EMBL" id="VTJ68530.1"/>
    </source>
</evidence>